<comment type="caution">
    <text evidence="1">The sequence shown here is derived from an EMBL/GenBank/DDBJ whole genome shotgun (WGS) entry which is preliminary data.</text>
</comment>
<dbReference type="Proteomes" id="UP000217528">
    <property type="component" value="Unassembled WGS sequence"/>
</dbReference>
<evidence type="ECO:0000313" key="4">
    <source>
        <dbReference type="Proteomes" id="UP000246004"/>
    </source>
</evidence>
<keyword evidence="3" id="KW-1185">Reference proteome</keyword>
<name>A0A2A2HE44_9EURY</name>
<dbReference type="RefSeq" id="WP_095608418.1">
    <property type="nucleotide sequence ID" value="NZ_LMVN01000011.1"/>
</dbReference>
<evidence type="ECO:0000313" key="2">
    <source>
        <dbReference type="EMBL" id="PWL08150.1"/>
    </source>
</evidence>
<protein>
    <submittedName>
        <fullName evidence="2">Bacteriophage lambda NinG protein</fullName>
    </submittedName>
</protein>
<reference evidence="1 3" key="2">
    <citation type="journal article" date="2017" name="BMC Genomics">
        <title>Genomic analysis of methanogenic archaea reveals a shift towards energy conservation.</title>
        <authorList>
            <person name="Gilmore S.P."/>
            <person name="Henske J.K."/>
            <person name="Sexton J.A."/>
            <person name="Solomon K.V."/>
            <person name="Seppala S."/>
            <person name="Yoo J.I."/>
            <person name="Huyett L.M."/>
            <person name="Pressman A."/>
            <person name="Cogan J.Z."/>
            <person name="Kivenson V."/>
            <person name="Peng X."/>
            <person name="Tan Y."/>
            <person name="Valentine D.L."/>
            <person name="O'Malley M.A."/>
        </authorList>
    </citation>
    <scope>NUCLEOTIDE SEQUENCE [LARGE SCALE GENOMIC DNA]</scope>
    <source>
        <strain evidence="1 3">1R-7</strain>
    </source>
</reference>
<organism evidence="1 3">
    <name type="scientific">Methanosphaera cuniculi</name>
    <dbReference type="NCBI Taxonomy" id="1077256"/>
    <lineage>
        <taxon>Archaea</taxon>
        <taxon>Methanobacteriati</taxon>
        <taxon>Methanobacteriota</taxon>
        <taxon>Methanomada group</taxon>
        <taxon>Methanobacteria</taxon>
        <taxon>Methanobacteriales</taxon>
        <taxon>Methanobacteriaceae</taxon>
        <taxon>Methanosphaera</taxon>
    </lineage>
</organism>
<proteinExistence type="predicted"/>
<dbReference type="AlphaFoldDB" id="A0A2A2HE44"/>
<gene>
    <name evidence="1" type="ORF">ASJ82_07610</name>
    <name evidence="2" type="ORF">MSCUN_10810</name>
</gene>
<dbReference type="OrthoDB" id="11472at2157"/>
<reference evidence="2 4" key="1">
    <citation type="submission" date="2016-04" db="EMBL/GenBank/DDBJ databases">
        <title>Genome sequence of Methanosphaera cuniculi DSM 4103.</title>
        <authorList>
            <person name="Poehlein A."/>
            <person name="Seedorf H."/>
            <person name="Daniel R."/>
        </authorList>
    </citation>
    <scope>NUCLEOTIDE SEQUENCE [LARGE SCALE GENOMIC DNA]</scope>
    <source>
        <strain evidence="2 4">DSM 4103</strain>
    </source>
</reference>
<evidence type="ECO:0000313" key="3">
    <source>
        <dbReference type="Proteomes" id="UP000217528"/>
    </source>
</evidence>
<dbReference type="Proteomes" id="UP000246004">
    <property type="component" value="Unassembled WGS sequence"/>
</dbReference>
<accession>A0A2A2HE44</accession>
<sequence length="474" mass="55595">MIISETQEQPIGQYIKKRGILYYIERTGKGGSIESYGRYPSLIQAQQKVKELENTIWKSTKKYKPAQKQNNTKVEYKEIFHEPIKGVQSELPFIQQTCEGYLLCVQLNPTFIYGDHFESYEEAEEFKKILGNYEWHETKDVTSPHPLQGIQILEDGYCIIEEPDKKFSKLADAQHYVGITPINEKIQQNKKKLQTCPICHKEFDKKGNRKYCSECKSKYSYPKNKKREPIKCKNCGKEFIKTGSNQKYCSTKCKQRYYYHNPSIHAKKYKKTKNNQNTTIQPKKCKTCGEEFIPTDLRQKYCSINCNPNIRNISKKCVRCGEEFTPRPWQKTCDKCKNIQKIKHKKTCKHCGKEFTARANNQIFCSKKCGTEHNHKTPKTKKCVTCGREFKSSYQKSKYCSPDCNPKARNKTNTCIRCGEVFDVEFKWQRKCKTCREKEKLSNKTVNKSKQSPGDIQCMDEQTKPYIKKWEQNT</sequence>
<dbReference type="EMBL" id="LWMS01000031">
    <property type="protein sequence ID" value="PWL08150.1"/>
    <property type="molecule type" value="Genomic_DNA"/>
</dbReference>
<dbReference type="EMBL" id="LMVN01000011">
    <property type="protein sequence ID" value="PAV07534.1"/>
    <property type="molecule type" value="Genomic_DNA"/>
</dbReference>
<evidence type="ECO:0000313" key="1">
    <source>
        <dbReference type="EMBL" id="PAV07534.1"/>
    </source>
</evidence>